<evidence type="ECO:0000313" key="2">
    <source>
        <dbReference type="EMBL" id="EPQ58567.1"/>
    </source>
</evidence>
<organism evidence="2 3">
    <name type="scientific">Gloeophyllum trabeum (strain ATCC 11539 / FP-39264 / Madison 617)</name>
    <name type="common">Brown rot fungus</name>
    <dbReference type="NCBI Taxonomy" id="670483"/>
    <lineage>
        <taxon>Eukaryota</taxon>
        <taxon>Fungi</taxon>
        <taxon>Dikarya</taxon>
        <taxon>Basidiomycota</taxon>
        <taxon>Agaricomycotina</taxon>
        <taxon>Agaricomycetes</taxon>
        <taxon>Gloeophyllales</taxon>
        <taxon>Gloeophyllaceae</taxon>
        <taxon>Gloeophyllum</taxon>
    </lineage>
</organism>
<proteinExistence type="predicted"/>
<evidence type="ECO:0000256" key="1">
    <source>
        <dbReference type="SAM" id="MobiDB-lite"/>
    </source>
</evidence>
<sequence length="98" mass="10772">MEQAQDALAALANTLSPEAYNALRNIFVDIDHRLTQAQNTAATIQDIQHIFQQALSNAQFTVNTPAPQPPPPPAPPQPRPANIKAELPYFRAGILRTY</sequence>
<feature type="non-terminal residue" evidence="2">
    <location>
        <position position="98"/>
    </location>
</feature>
<dbReference type="AlphaFoldDB" id="S7QHD2"/>
<evidence type="ECO:0000313" key="3">
    <source>
        <dbReference type="Proteomes" id="UP000030669"/>
    </source>
</evidence>
<dbReference type="Proteomes" id="UP000030669">
    <property type="component" value="Unassembled WGS sequence"/>
</dbReference>
<feature type="region of interest" description="Disordered" evidence="1">
    <location>
        <begin position="58"/>
        <end position="83"/>
    </location>
</feature>
<protein>
    <submittedName>
        <fullName evidence="2">Uncharacterized protein</fullName>
    </submittedName>
</protein>
<feature type="compositionally biased region" description="Pro residues" evidence="1">
    <location>
        <begin position="66"/>
        <end position="79"/>
    </location>
</feature>
<accession>S7QHD2</accession>
<dbReference type="EMBL" id="KB469298">
    <property type="protein sequence ID" value="EPQ58567.1"/>
    <property type="molecule type" value="Genomic_DNA"/>
</dbReference>
<dbReference type="GeneID" id="19301474"/>
<dbReference type="RefSeq" id="XP_007863713.1">
    <property type="nucleotide sequence ID" value="XM_007865522.1"/>
</dbReference>
<keyword evidence="3" id="KW-1185">Reference proteome</keyword>
<name>S7QHD2_GLOTA</name>
<gene>
    <name evidence="2" type="ORF">GLOTRDRAFT_127065</name>
</gene>
<dbReference type="HOGENOM" id="CLU_2339128_0_0_1"/>
<dbReference type="KEGG" id="gtr:GLOTRDRAFT_127065"/>
<reference evidence="2 3" key="1">
    <citation type="journal article" date="2012" name="Science">
        <title>The Paleozoic origin of enzymatic lignin decomposition reconstructed from 31 fungal genomes.</title>
        <authorList>
            <person name="Floudas D."/>
            <person name="Binder M."/>
            <person name="Riley R."/>
            <person name="Barry K."/>
            <person name="Blanchette R.A."/>
            <person name="Henrissat B."/>
            <person name="Martinez A.T."/>
            <person name="Otillar R."/>
            <person name="Spatafora J.W."/>
            <person name="Yadav J.S."/>
            <person name="Aerts A."/>
            <person name="Benoit I."/>
            <person name="Boyd A."/>
            <person name="Carlson A."/>
            <person name="Copeland A."/>
            <person name="Coutinho P.M."/>
            <person name="de Vries R.P."/>
            <person name="Ferreira P."/>
            <person name="Findley K."/>
            <person name="Foster B."/>
            <person name="Gaskell J."/>
            <person name="Glotzer D."/>
            <person name="Gorecki P."/>
            <person name="Heitman J."/>
            <person name="Hesse C."/>
            <person name="Hori C."/>
            <person name="Igarashi K."/>
            <person name="Jurgens J.A."/>
            <person name="Kallen N."/>
            <person name="Kersten P."/>
            <person name="Kohler A."/>
            <person name="Kuees U."/>
            <person name="Kumar T.K.A."/>
            <person name="Kuo A."/>
            <person name="LaButti K."/>
            <person name="Larrondo L.F."/>
            <person name="Lindquist E."/>
            <person name="Ling A."/>
            <person name="Lombard V."/>
            <person name="Lucas S."/>
            <person name="Lundell T."/>
            <person name="Martin R."/>
            <person name="McLaughlin D.J."/>
            <person name="Morgenstern I."/>
            <person name="Morin E."/>
            <person name="Murat C."/>
            <person name="Nagy L.G."/>
            <person name="Nolan M."/>
            <person name="Ohm R.A."/>
            <person name="Patyshakuliyeva A."/>
            <person name="Rokas A."/>
            <person name="Ruiz-Duenas F.J."/>
            <person name="Sabat G."/>
            <person name="Salamov A."/>
            <person name="Samejima M."/>
            <person name="Schmutz J."/>
            <person name="Slot J.C."/>
            <person name="St John F."/>
            <person name="Stenlid J."/>
            <person name="Sun H."/>
            <person name="Sun S."/>
            <person name="Syed K."/>
            <person name="Tsang A."/>
            <person name="Wiebenga A."/>
            <person name="Young D."/>
            <person name="Pisabarro A."/>
            <person name="Eastwood D.C."/>
            <person name="Martin F."/>
            <person name="Cullen D."/>
            <person name="Grigoriev I.V."/>
            <person name="Hibbett D.S."/>
        </authorList>
    </citation>
    <scope>NUCLEOTIDE SEQUENCE [LARGE SCALE GENOMIC DNA]</scope>
    <source>
        <strain evidence="2 3">ATCC 11539</strain>
    </source>
</reference>